<evidence type="ECO:0008006" key="3">
    <source>
        <dbReference type="Google" id="ProtNLM"/>
    </source>
</evidence>
<dbReference type="GO" id="GO:0008757">
    <property type="term" value="F:S-adenosylmethionine-dependent methyltransferase activity"/>
    <property type="evidence" value="ECO:0007669"/>
    <property type="project" value="UniProtKB-ARBA"/>
</dbReference>
<reference evidence="1 2" key="1">
    <citation type="journal article" date="2018" name="BMC Genomics">
        <title>Genomic evidence for intraspecific hybridization in a clonal and extremely halotolerant yeast.</title>
        <authorList>
            <person name="Gostincar C."/>
            <person name="Stajich J.E."/>
            <person name="Zupancic J."/>
            <person name="Zalar P."/>
            <person name="Gunde-Cimerman N."/>
        </authorList>
    </citation>
    <scope>NUCLEOTIDE SEQUENCE [LARGE SCALE GENOMIC DNA]</scope>
    <source>
        <strain evidence="1 2">EXF-2682</strain>
    </source>
</reference>
<protein>
    <recommendedName>
        <fullName evidence="3">FAM86 N-terminal domain-containing protein</fullName>
    </recommendedName>
</protein>
<dbReference type="PANTHER" id="PTHR14614">
    <property type="entry name" value="HEPATOCELLULAR CARCINOMA-ASSOCIATED ANTIGEN"/>
    <property type="match status" value="1"/>
</dbReference>
<evidence type="ECO:0000313" key="2">
    <source>
        <dbReference type="Proteomes" id="UP000269276"/>
    </source>
</evidence>
<dbReference type="Gene3D" id="3.40.50.150">
    <property type="entry name" value="Vaccinia Virus protein VP39"/>
    <property type="match status" value="1"/>
</dbReference>
<dbReference type="Proteomes" id="UP000269276">
    <property type="component" value="Unassembled WGS sequence"/>
</dbReference>
<organism evidence="1 2">
    <name type="scientific">Hortaea werneckii</name>
    <name type="common">Black yeast</name>
    <name type="synonym">Cladosporium werneckii</name>
    <dbReference type="NCBI Taxonomy" id="91943"/>
    <lineage>
        <taxon>Eukaryota</taxon>
        <taxon>Fungi</taxon>
        <taxon>Dikarya</taxon>
        <taxon>Ascomycota</taxon>
        <taxon>Pezizomycotina</taxon>
        <taxon>Dothideomycetes</taxon>
        <taxon>Dothideomycetidae</taxon>
        <taxon>Mycosphaerellales</taxon>
        <taxon>Teratosphaeriaceae</taxon>
        <taxon>Hortaea</taxon>
    </lineage>
</organism>
<dbReference type="AlphaFoldDB" id="A0A3M7CWE3"/>
<dbReference type="GO" id="GO:0005737">
    <property type="term" value="C:cytoplasm"/>
    <property type="evidence" value="ECO:0007669"/>
    <property type="project" value="TreeGrafter"/>
</dbReference>
<accession>A0A3M7CWE3</accession>
<gene>
    <name evidence="1" type="ORF">D0863_13126</name>
</gene>
<dbReference type="Pfam" id="PF10294">
    <property type="entry name" value="Methyltransf_16"/>
    <property type="match status" value="1"/>
</dbReference>
<dbReference type="SUPFAM" id="SSF53335">
    <property type="entry name" value="S-adenosyl-L-methionine-dependent methyltransferases"/>
    <property type="match status" value="1"/>
</dbReference>
<evidence type="ECO:0000313" key="1">
    <source>
        <dbReference type="EMBL" id="RMY55996.1"/>
    </source>
</evidence>
<comment type="caution">
    <text evidence="1">The sequence shown here is derived from an EMBL/GenBank/DDBJ whole genome shotgun (WGS) entry which is preliminary data.</text>
</comment>
<dbReference type="InterPro" id="IPR029063">
    <property type="entry name" value="SAM-dependent_MTases_sf"/>
</dbReference>
<dbReference type="OrthoDB" id="194386at2759"/>
<dbReference type="PANTHER" id="PTHR14614:SF130">
    <property type="entry name" value="PROTEIN-LYSINE N-METHYLTRANSFERASE EEF2KMT"/>
    <property type="match status" value="1"/>
</dbReference>
<proteinExistence type="predicted"/>
<dbReference type="InterPro" id="IPR019410">
    <property type="entry name" value="Methyltransf_16"/>
</dbReference>
<dbReference type="EMBL" id="QWIP01000721">
    <property type="protein sequence ID" value="RMY55996.1"/>
    <property type="molecule type" value="Genomic_DNA"/>
</dbReference>
<name>A0A3M7CWE3_HORWE</name>
<sequence length="361" mass="40569">MDPQLLLFKRQYLQLVEPGFLLWPPKQLLRNADAQSWLFKNMFDPERNDRLPPERYQLRVLKPLLTRIEQSIEDPEEDVGATVLPSCKMHAIVLEISDALMNHLSSLLATELPSEAAAVQQKTYVTFTCPFPDCNPAEDEIDGRTVTLLERRHLISGSQTTGFRTWEAALHLGSYLLTPQGSALIRGRNVFELGAGTGFLSILCAKHLEAKHVTTTDGDEGVVEALKENLFLNGLDDEQKVLTSVLRWGRGLKGSWVEDDCEAWPYDTIIGADITYDKLGISALVATLRFLLDMRPNLKIIIAGAVRNAETFETFRHACLRSKFQVEEIDYQPEAVRDQKALFYATVMPLKILLIEKGSAA</sequence>
<dbReference type="CDD" id="cd02440">
    <property type="entry name" value="AdoMet_MTases"/>
    <property type="match status" value="1"/>
</dbReference>